<dbReference type="InterPro" id="IPR033469">
    <property type="entry name" value="CYTH-like_dom_sf"/>
</dbReference>
<protein>
    <submittedName>
        <fullName evidence="2">Inorganic triphosphatase</fullName>
    </submittedName>
</protein>
<dbReference type="Pfam" id="PF01928">
    <property type="entry name" value="CYTH"/>
    <property type="match status" value="1"/>
</dbReference>
<dbReference type="SUPFAM" id="SSF55154">
    <property type="entry name" value="CYTH-like phosphatases"/>
    <property type="match status" value="1"/>
</dbReference>
<dbReference type="GO" id="GO:0050355">
    <property type="term" value="F:inorganic triphosphate phosphatase activity"/>
    <property type="evidence" value="ECO:0007669"/>
    <property type="project" value="InterPro"/>
</dbReference>
<dbReference type="InterPro" id="IPR007899">
    <property type="entry name" value="CHAD_dom"/>
</dbReference>
<dbReference type="Gene3D" id="2.40.320.10">
    <property type="entry name" value="Hypothetical Protein Pfu-838710-001"/>
    <property type="match status" value="1"/>
</dbReference>
<proteinExistence type="predicted"/>
<dbReference type="SMART" id="SM01118">
    <property type="entry name" value="CYTH"/>
    <property type="match status" value="1"/>
</dbReference>
<dbReference type="AlphaFoldDB" id="A0A919BFD2"/>
<dbReference type="PROSITE" id="PS51707">
    <property type="entry name" value="CYTH"/>
    <property type="match status" value="1"/>
</dbReference>
<dbReference type="InterPro" id="IPR023577">
    <property type="entry name" value="CYTH_domain"/>
</dbReference>
<dbReference type="PANTHER" id="PTHR39569:SF1">
    <property type="entry name" value="INORGANIC TRIPHOSPHATASE"/>
    <property type="match status" value="1"/>
</dbReference>
<dbReference type="Proteomes" id="UP000623842">
    <property type="component" value="Unassembled WGS sequence"/>
</dbReference>
<dbReference type="RefSeq" id="WP_189768062.1">
    <property type="nucleotide sequence ID" value="NZ_BNCK01000002.1"/>
</dbReference>
<keyword evidence="3" id="KW-1185">Reference proteome</keyword>
<dbReference type="PANTHER" id="PTHR39569">
    <property type="entry name" value="INORGANIC TRIPHOSPHATASE"/>
    <property type="match status" value="1"/>
</dbReference>
<evidence type="ECO:0000313" key="2">
    <source>
        <dbReference type="EMBL" id="GHF85149.1"/>
    </source>
</evidence>
<organism evidence="2 3">
    <name type="scientific">Thalassotalea marina</name>
    <dbReference type="NCBI Taxonomy" id="1673741"/>
    <lineage>
        <taxon>Bacteria</taxon>
        <taxon>Pseudomonadati</taxon>
        <taxon>Pseudomonadota</taxon>
        <taxon>Gammaproteobacteria</taxon>
        <taxon>Alteromonadales</taxon>
        <taxon>Colwelliaceae</taxon>
        <taxon>Thalassotalea</taxon>
    </lineage>
</organism>
<reference evidence="2" key="2">
    <citation type="submission" date="2020-09" db="EMBL/GenBank/DDBJ databases">
        <authorList>
            <person name="Sun Q."/>
            <person name="Kim S."/>
        </authorList>
    </citation>
    <scope>NUCLEOTIDE SEQUENCE</scope>
    <source>
        <strain evidence="2">KCTC 42731</strain>
    </source>
</reference>
<dbReference type="Pfam" id="PF05235">
    <property type="entry name" value="CHAD"/>
    <property type="match status" value="1"/>
</dbReference>
<accession>A0A919BFD2</accession>
<gene>
    <name evidence="2" type="ORF">GCM10017161_10830</name>
</gene>
<feature type="domain" description="CYTH" evidence="1">
    <location>
        <begin position="2"/>
        <end position="204"/>
    </location>
</feature>
<dbReference type="GO" id="GO:0046872">
    <property type="term" value="F:metal ion binding"/>
    <property type="evidence" value="ECO:0007669"/>
    <property type="project" value="TreeGrafter"/>
</dbReference>
<name>A0A919BFD2_9GAMM</name>
<evidence type="ECO:0000313" key="3">
    <source>
        <dbReference type="Proteomes" id="UP000623842"/>
    </source>
</evidence>
<dbReference type="InterPro" id="IPR039013">
    <property type="entry name" value="YgiF"/>
</dbReference>
<comment type="caution">
    <text evidence="2">The sequence shown here is derived from an EMBL/GenBank/DDBJ whole genome shotgun (WGS) entry which is preliminary data.</text>
</comment>
<evidence type="ECO:0000259" key="1">
    <source>
        <dbReference type="PROSITE" id="PS51707"/>
    </source>
</evidence>
<sequence>MSTEVELKYLILSEDVSKTIKTTLEKHHITYEHSVKQLNNCYFDTPELALRLRDIGLRIRSSASGLEQTIKTSGRVVGGLHQRPEYNVDIKENFPNLSLFPTEIWQSGEDITQLQAQLISLFTTNFTREVWLLNLNDSKIEMAYDRGTISAAGDCQEINELELELVSGNISDLFVLADILFHQLSLRAGIHSKAARGYRLFGKIEYQHQPQMLVSCVQSVTSAEEMFVQGVNHYLMQLQQSIEQYLQSEKIADLAVVVDILSTVRHGLWLFNDYLTETLVELKQEVSHFIQLFSWVDNAIFLKELMNKTGNYRKKLEYSEQLIQQLKLEKRRFPDFQMTKELMHSERFNQLQLALLNLVVSNEHSSQLINNVTSLDFRTFAQQQMDNSLRELTEAMSNLSVNDAESYLAQRNLLHRCLLTGNWFGFLFEQDLRHQFRAPWIDMELGLRELQSLWIIHQQLDKLDVEDNDPIKKIQSWQQSKVDNLMLALSHTKDAALMMPVYWRD</sequence>
<dbReference type="CDD" id="cd07756">
    <property type="entry name" value="CYTH-like_Pase_CHAD"/>
    <property type="match status" value="1"/>
</dbReference>
<reference evidence="2" key="1">
    <citation type="journal article" date="2014" name="Int. J. Syst. Evol. Microbiol.">
        <title>Complete genome sequence of Corynebacterium casei LMG S-19264T (=DSM 44701T), isolated from a smear-ripened cheese.</title>
        <authorList>
            <consortium name="US DOE Joint Genome Institute (JGI-PGF)"/>
            <person name="Walter F."/>
            <person name="Albersmeier A."/>
            <person name="Kalinowski J."/>
            <person name="Ruckert C."/>
        </authorList>
    </citation>
    <scope>NUCLEOTIDE SEQUENCE</scope>
    <source>
        <strain evidence="2">KCTC 42731</strain>
    </source>
</reference>
<dbReference type="EMBL" id="BNCK01000002">
    <property type="protein sequence ID" value="GHF85149.1"/>
    <property type="molecule type" value="Genomic_DNA"/>
</dbReference>